<proteinExistence type="predicted"/>
<evidence type="ECO:0000256" key="1">
    <source>
        <dbReference type="SAM" id="Phobius"/>
    </source>
</evidence>
<name>A0ABX4UST7_9ACTO</name>
<sequence>SWRGGLVVAMITLVIAAITIPVVRNFFALEILSFAQWLVVVTCSAISLTGLAIIGTYWERRHWPDHGSGLRLKHVRIRK</sequence>
<comment type="caution">
    <text evidence="2">The sequence shown here is derived from an EMBL/GenBank/DDBJ whole genome shotgun (WGS) entry which is preliminary data.</text>
</comment>
<dbReference type="EMBL" id="PNGC01000001">
    <property type="protein sequence ID" value="PMB90768.1"/>
    <property type="molecule type" value="Genomic_DNA"/>
</dbReference>
<dbReference type="SUPFAM" id="SSF81665">
    <property type="entry name" value="Calcium ATPase, transmembrane domain M"/>
    <property type="match status" value="1"/>
</dbReference>
<evidence type="ECO:0000313" key="2">
    <source>
        <dbReference type="EMBL" id="PMB90768.1"/>
    </source>
</evidence>
<dbReference type="InterPro" id="IPR023298">
    <property type="entry name" value="ATPase_P-typ_TM_dom_sf"/>
</dbReference>
<keyword evidence="1" id="KW-1133">Transmembrane helix</keyword>
<evidence type="ECO:0000313" key="3">
    <source>
        <dbReference type="Proteomes" id="UP000243201"/>
    </source>
</evidence>
<gene>
    <name evidence="2" type="ORF">CJ240_03350</name>
</gene>
<evidence type="ECO:0008006" key="4">
    <source>
        <dbReference type="Google" id="ProtNLM"/>
    </source>
</evidence>
<organism evidence="2 3">
    <name type="scientific">Varibaculum cambriense</name>
    <dbReference type="NCBI Taxonomy" id="184870"/>
    <lineage>
        <taxon>Bacteria</taxon>
        <taxon>Bacillati</taxon>
        <taxon>Actinomycetota</taxon>
        <taxon>Actinomycetes</taxon>
        <taxon>Actinomycetales</taxon>
        <taxon>Actinomycetaceae</taxon>
        <taxon>Varibaculum</taxon>
    </lineage>
</organism>
<dbReference type="RefSeq" id="WP_219715457.1">
    <property type="nucleotide sequence ID" value="NZ_PNGC01000001.1"/>
</dbReference>
<feature type="transmembrane region" description="Helical" evidence="1">
    <location>
        <begin position="34"/>
        <end position="58"/>
    </location>
</feature>
<reference evidence="2 3" key="1">
    <citation type="submission" date="2017-09" db="EMBL/GenBank/DDBJ databases">
        <title>Bacterial strain isolated from the female urinary microbiota.</title>
        <authorList>
            <person name="Thomas-White K."/>
            <person name="Kumar N."/>
            <person name="Forster S."/>
            <person name="Putonti C."/>
            <person name="Lawley T."/>
            <person name="Wolfe A.J."/>
        </authorList>
    </citation>
    <scope>NUCLEOTIDE SEQUENCE [LARGE SCALE GENOMIC DNA]</scope>
    <source>
        <strain evidence="2 3">UMB0744</strain>
    </source>
</reference>
<protein>
    <recommendedName>
        <fullName evidence="4">Cation-transporting P-type ATPase C-terminal domain-containing protein</fullName>
    </recommendedName>
</protein>
<feature type="transmembrane region" description="Helical" evidence="1">
    <location>
        <begin position="6"/>
        <end position="27"/>
    </location>
</feature>
<keyword evidence="1" id="KW-0472">Membrane</keyword>
<keyword evidence="1" id="KW-0812">Transmembrane</keyword>
<keyword evidence="3" id="KW-1185">Reference proteome</keyword>
<feature type="non-terminal residue" evidence="2">
    <location>
        <position position="1"/>
    </location>
</feature>
<accession>A0ABX4UST7</accession>
<dbReference type="Proteomes" id="UP000243201">
    <property type="component" value="Unassembled WGS sequence"/>
</dbReference>